<evidence type="ECO:0000256" key="1">
    <source>
        <dbReference type="SAM" id="SignalP"/>
    </source>
</evidence>
<dbReference type="NCBIfam" id="NF038131">
    <property type="entry name" value="choice_anch_K"/>
    <property type="match status" value="1"/>
</dbReference>
<feature type="chain" id="PRO_5047333007" evidence="1">
    <location>
        <begin position="31"/>
        <end position="249"/>
    </location>
</feature>
<reference evidence="2 3" key="1">
    <citation type="journal article" date="2022" name="Front. Microbiol.">
        <title>High genomic differentiation and limited gene flow indicate recent cryptic speciation within the genus Laspinema (cyanobacteria).</title>
        <authorList>
            <person name="Stanojkovic A."/>
            <person name="Skoupy S."/>
            <person name="Skaloud P."/>
            <person name="Dvorak P."/>
        </authorList>
    </citation>
    <scope>NUCLEOTIDE SEQUENCE [LARGE SCALE GENOMIC DNA]</scope>
    <source>
        <strain evidence="2 3">D3b</strain>
    </source>
</reference>
<accession>A0ABT2N0E1</accession>
<dbReference type="EMBL" id="JAMXFA010000001">
    <property type="protein sequence ID" value="MCT7976138.1"/>
    <property type="molecule type" value="Genomic_DNA"/>
</dbReference>
<organism evidence="2 3">
    <name type="scientific">Laspinema olomoucense D3b</name>
    <dbReference type="NCBI Taxonomy" id="2953688"/>
    <lineage>
        <taxon>Bacteria</taxon>
        <taxon>Bacillati</taxon>
        <taxon>Cyanobacteriota</taxon>
        <taxon>Cyanophyceae</taxon>
        <taxon>Oscillatoriophycideae</taxon>
        <taxon>Oscillatoriales</taxon>
        <taxon>Laspinemataceae</taxon>
        <taxon>Laspinema</taxon>
        <taxon>Laspinema olomoucense</taxon>
    </lineage>
</organism>
<comment type="caution">
    <text evidence="2">The sequence shown here is derived from an EMBL/GenBank/DDBJ whole genome shotgun (WGS) entry which is preliminary data.</text>
</comment>
<feature type="signal peptide" evidence="1">
    <location>
        <begin position="1"/>
        <end position="30"/>
    </location>
</feature>
<evidence type="ECO:0000313" key="3">
    <source>
        <dbReference type="Proteomes" id="UP001525961"/>
    </source>
</evidence>
<dbReference type="RefSeq" id="WP_261234034.1">
    <property type="nucleotide sequence ID" value="NZ_JAMXFA010000001.1"/>
</dbReference>
<name>A0ABT2N0E1_9CYAN</name>
<gene>
    <name evidence="2" type="ORF">NG792_00180</name>
</gene>
<dbReference type="NCBIfam" id="NF038125">
    <property type="entry name" value="PEP_CTERM_THxN"/>
    <property type="match status" value="1"/>
</dbReference>
<evidence type="ECO:0000313" key="2">
    <source>
        <dbReference type="EMBL" id="MCT7976138.1"/>
    </source>
</evidence>
<dbReference type="Proteomes" id="UP001525961">
    <property type="component" value="Unassembled WGS sequence"/>
</dbReference>
<sequence>MLKSTELVKSLGIIGATAGIALTSTLPAHAASFTLSNITGTWDNVEGTSVFNGTDTNQVRWGSPATLAGQSGLNFNSSSSLVSVSSGSNFVLGQLTHLNFPLWAGTAASGADLDLSMAIDGVLHSFNYSFLINETSNTAGTCPFFQVSNTPCDDKIDFTSPFSSTTFQKNGFNYSLELLGFSRTLDGLSPVSSFITEEHKASSAFLVARVVKDGNNDVSVPEPASALAVVLIGLATTRMRRSKNYKLVR</sequence>
<keyword evidence="1" id="KW-0732">Signal</keyword>
<proteinExistence type="predicted"/>
<protein>
    <submittedName>
        <fullName evidence="2">THxN family PEP-CTERM protein</fullName>
    </submittedName>
</protein>
<keyword evidence="3" id="KW-1185">Reference proteome</keyword>
<dbReference type="InterPro" id="IPR047995">
    <property type="entry name" value="Choice_anch_K"/>
</dbReference>